<gene>
    <name evidence="1" type="ORF">MESS2_900006</name>
</gene>
<keyword evidence="2" id="KW-1185">Reference proteome</keyword>
<dbReference type="AlphaFoldDB" id="M5FBD0"/>
<dbReference type="Proteomes" id="UP000012062">
    <property type="component" value="Unassembled WGS sequence"/>
</dbReference>
<accession>M5FBD0</accession>
<reference evidence="1 2" key="1">
    <citation type="submission" date="2013-02" db="EMBL/GenBank/DDBJ databases">
        <authorList>
            <person name="Genoscope - CEA"/>
        </authorList>
    </citation>
    <scope>NUCLEOTIDE SEQUENCE [LARGE SCALE GENOMIC DNA]</scope>
    <source>
        <strain evidence="1 2">STM 2683</strain>
    </source>
</reference>
<comment type="caution">
    <text evidence="1">The sequence shown here is derived from an EMBL/GenBank/DDBJ whole genome shotgun (WGS) entry which is preliminary data.</text>
</comment>
<evidence type="ECO:0008006" key="3">
    <source>
        <dbReference type="Google" id="ProtNLM"/>
    </source>
</evidence>
<proteinExistence type="predicted"/>
<evidence type="ECO:0000313" key="2">
    <source>
        <dbReference type="Proteomes" id="UP000012062"/>
    </source>
</evidence>
<dbReference type="STRING" id="1297569.MESS2_900006"/>
<name>M5FBD0_9HYPH</name>
<dbReference type="EMBL" id="CAUM01000162">
    <property type="protein sequence ID" value="CCV09216.1"/>
    <property type="molecule type" value="Genomic_DNA"/>
</dbReference>
<evidence type="ECO:0000313" key="1">
    <source>
        <dbReference type="EMBL" id="CCV09216.1"/>
    </source>
</evidence>
<sequence length="112" mass="13252">MLPFACPKGASTRRSLWDDYPALLRARRRRERWSEEDKQFYHHHRWRSEGHHGEVKTWHGLARAIGRGLAKMRIQAGACRQERAPCRLRFHRCRLRPGKPEAASTQWRAVAD</sequence>
<organism evidence="1 2">
    <name type="scientific">Mesorhizobium metallidurans STM 2683</name>
    <dbReference type="NCBI Taxonomy" id="1297569"/>
    <lineage>
        <taxon>Bacteria</taxon>
        <taxon>Pseudomonadati</taxon>
        <taxon>Pseudomonadota</taxon>
        <taxon>Alphaproteobacteria</taxon>
        <taxon>Hyphomicrobiales</taxon>
        <taxon>Phyllobacteriaceae</taxon>
        <taxon>Mesorhizobium</taxon>
    </lineage>
</organism>
<protein>
    <recommendedName>
        <fullName evidence="3">Transposase</fullName>
    </recommendedName>
</protein>
<dbReference type="eggNOG" id="COG3039">
    <property type="taxonomic scope" value="Bacteria"/>
</dbReference>